<feature type="active site" description="Glycyl thioester intermediate" evidence="5">
    <location>
        <position position="1039"/>
    </location>
</feature>
<gene>
    <name evidence="8" type="ORF">H310_02306</name>
</gene>
<dbReference type="STRING" id="157072.A0A024UP21"/>
<dbReference type="GeneID" id="20079356"/>
<evidence type="ECO:0000256" key="2">
    <source>
        <dbReference type="ARBA" id="ARBA00012485"/>
    </source>
</evidence>
<dbReference type="RefSeq" id="XP_008863988.1">
    <property type="nucleotide sequence ID" value="XM_008865766.1"/>
</dbReference>
<keyword evidence="4 5" id="KW-0833">Ubl conjugation pathway</keyword>
<dbReference type="GO" id="GO:0000209">
    <property type="term" value="P:protein polyubiquitination"/>
    <property type="evidence" value="ECO:0007669"/>
    <property type="project" value="InterPro"/>
</dbReference>
<dbReference type="FunFam" id="3.30.2410.10:FF:000009">
    <property type="entry name" value="Probable E3 ubiquitin-protein ligase HECTD2"/>
    <property type="match status" value="1"/>
</dbReference>
<dbReference type="GO" id="GO:0006511">
    <property type="term" value="P:ubiquitin-dependent protein catabolic process"/>
    <property type="evidence" value="ECO:0007669"/>
    <property type="project" value="TreeGrafter"/>
</dbReference>
<feature type="region of interest" description="Disordered" evidence="6">
    <location>
        <begin position="460"/>
        <end position="479"/>
    </location>
</feature>
<dbReference type="OrthoDB" id="8068875at2759"/>
<dbReference type="InterPro" id="IPR035983">
    <property type="entry name" value="Hect_E3_ubiquitin_ligase"/>
</dbReference>
<dbReference type="PANTHER" id="PTHR45700:SF2">
    <property type="entry name" value="UBIQUITIN-PROTEIN LIGASE E3C"/>
    <property type="match status" value="1"/>
</dbReference>
<evidence type="ECO:0000313" key="8">
    <source>
        <dbReference type="EMBL" id="ETW07895.1"/>
    </source>
</evidence>
<name>A0A024UP21_9STRA</name>
<evidence type="ECO:0000256" key="6">
    <source>
        <dbReference type="SAM" id="MobiDB-lite"/>
    </source>
</evidence>
<organism evidence="8">
    <name type="scientific">Aphanomyces invadans</name>
    <dbReference type="NCBI Taxonomy" id="157072"/>
    <lineage>
        <taxon>Eukaryota</taxon>
        <taxon>Sar</taxon>
        <taxon>Stramenopiles</taxon>
        <taxon>Oomycota</taxon>
        <taxon>Saprolegniomycetes</taxon>
        <taxon>Saprolegniales</taxon>
        <taxon>Verrucalvaceae</taxon>
        <taxon>Aphanomyces</taxon>
    </lineage>
</organism>
<dbReference type="CDD" id="cd00078">
    <property type="entry name" value="HECTc"/>
    <property type="match status" value="1"/>
</dbReference>
<dbReference type="PROSITE" id="PS50096">
    <property type="entry name" value="IQ"/>
    <property type="match status" value="1"/>
</dbReference>
<evidence type="ECO:0000256" key="5">
    <source>
        <dbReference type="PROSITE-ProRule" id="PRU00104"/>
    </source>
</evidence>
<evidence type="ECO:0000256" key="1">
    <source>
        <dbReference type="ARBA" id="ARBA00000885"/>
    </source>
</evidence>
<dbReference type="Gene3D" id="3.30.2410.10">
    <property type="entry name" value="Hect, E3 ligase catalytic domain"/>
    <property type="match status" value="1"/>
</dbReference>
<dbReference type="Gene3D" id="3.30.2160.10">
    <property type="entry name" value="Hect, E3 ligase catalytic domain"/>
    <property type="match status" value="1"/>
</dbReference>
<feature type="domain" description="HECT" evidence="7">
    <location>
        <begin position="736"/>
        <end position="1071"/>
    </location>
</feature>
<dbReference type="AlphaFoldDB" id="A0A024UP21"/>
<comment type="catalytic activity">
    <reaction evidence="1">
        <text>S-ubiquitinyl-[E2 ubiquitin-conjugating enzyme]-L-cysteine + [acceptor protein]-L-lysine = [E2 ubiquitin-conjugating enzyme]-L-cysteine + N(6)-ubiquitinyl-[acceptor protein]-L-lysine.</text>
        <dbReference type="EC" id="2.3.2.26"/>
    </reaction>
</comment>
<dbReference type="FunFam" id="3.30.2160.10:FF:000002">
    <property type="entry name" value="Putative Ubiquitin-protein ligase E3C"/>
    <property type="match status" value="1"/>
</dbReference>
<dbReference type="VEuPathDB" id="FungiDB:H310_02306"/>
<keyword evidence="3" id="KW-0808">Transferase</keyword>
<dbReference type="PANTHER" id="PTHR45700">
    <property type="entry name" value="UBIQUITIN-PROTEIN LIGASE E3C"/>
    <property type="match status" value="1"/>
</dbReference>
<evidence type="ECO:0000259" key="7">
    <source>
        <dbReference type="PROSITE" id="PS50237"/>
    </source>
</evidence>
<evidence type="ECO:0000256" key="4">
    <source>
        <dbReference type="ARBA" id="ARBA00022786"/>
    </source>
</evidence>
<dbReference type="EC" id="2.3.2.26" evidence="2"/>
<dbReference type="PROSITE" id="PS50237">
    <property type="entry name" value="HECT"/>
    <property type="match status" value="1"/>
</dbReference>
<proteinExistence type="predicted"/>
<dbReference type="Pfam" id="PF00632">
    <property type="entry name" value="HECT"/>
    <property type="match status" value="1"/>
</dbReference>
<dbReference type="GO" id="GO:0061630">
    <property type="term" value="F:ubiquitin protein ligase activity"/>
    <property type="evidence" value="ECO:0007669"/>
    <property type="project" value="UniProtKB-EC"/>
</dbReference>
<sequence>MFRRDDKLKKGGTARSRTDIVEEARKLRMEREKRRYTERHVIAVQAVVRGHLARLSFQQQLREDVDRKLQDIATLKQMLQKEFILPSSVILPLVSSVLFVAKLRRSKSTTRIDATDATKFEHVVGLLQSNWILSGDSYPAAFGNMSIATLKHVLAGCFQLGSAQTLEFVEALVGCHSTSTRPPSAHTLTVPYQAMIKILTYDTFAPIDQPWWTMPPRLEFTVFMRHALIAAQAVNVSWWRLVLHLVQHAPSPDDKSTILHALLCNILTVPNMRVPPTWLTQLHQLWPALVTVPLDLSRCPPSPIPGIPCSVFLLANGLEILQTSLRSSTTETLPQDLAWISQLLAVIPEESFSLEPLTWMHISTSHSVPVMYPPAVVAQLRIIHLQMRQWCGECFTVNPEGLRRPLSTVVPAPMFPEAATNEDQYGFGYIAQQGSFSILRRFWKKKTQWTTKLMQNLNLFKSERPPRRPSTAQDSPSHVPDVAPFRNAAFTSLVRLCGLFLWRWKSTDKKNSPEMLSFLSFYRSAHGTSLVTTLWTYFQETHDVDATAQSLLLERAAPCDPTACLLLTFALTYNNLLIVLHDNEMHEQGFPLPLAEVERVVVFFKHVLYRRYWLAPRTQTTHPFGEYAVDAATWLLQSLYNRCSRRPFSNVTSWIVKDLDGDDMLESVLNEDPKGQMLLRQMPYLLPYADRVRLFQALLKLERERHQEMAPPCRITIRRGYVLEDGLTKLNAIRRDLKKRVQVHFINEAGTEEVGIDAGGLFKEFWTELSQMAFDPHYGLFQCSDDHLLFPNPMSSQVHSNDTLLFEFLGSILGKALYENIVVQPKFARFFLSKLLGNHNHIHDLPSLDPELYKNLMFLKGYEGNVADLGLSFTIGQDCFGVHKEVDLLPGGSNVGVTNDNRFRYIHLAANYYLNVQIRHQSAAFLAGLSDVVNVRLLHMFNEPELQVLISGSPSAFDVEDLKSATTLTGGYFSQDKRIGWLWKALESFTPSERALFLRFVTSCQRAPILGFHSLHPPFCVQKISIRCDDDKLPSAATCFNTLKLPTYSSYKVLREKLLTAITSGAGFEMT</sequence>
<dbReference type="InterPro" id="IPR044611">
    <property type="entry name" value="E3A/B/C-like"/>
</dbReference>
<reference evidence="8" key="1">
    <citation type="submission" date="2013-12" db="EMBL/GenBank/DDBJ databases">
        <title>The Genome Sequence of Aphanomyces invadans NJM9701.</title>
        <authorList>
            <consortium name="The Broad Institute Genomics Platform"/>
            <person name="Russ C."/>
            <person name="Tyler B."/>
            <person name="van West P."/>
            <person name="Dieguez-Uribeondo J."/>
            <person name="Young S.K."/>
            <person name="Zeng Q."/>
            <person name="Gargeya S."/>
            <person name="Fitzgerald M."/>
            <person name="Abouelleil A."/>
            <person name="Alvarado L."/>
            <person name="Chapman S.B."/>
            <person name="Gainer-Dewar J."/>
            <person name="Goldberg J."/>
            <person name="Griggs A."/>
            <person name="Gujja S."/>
            <person name="Hansen M."/>
            <person name="Howarth C."/>
            <person name="Imamovic A."/>
            <person name="Ireland A."/>
            <person name="Larimer J."/>
            <person name="McCowan C."/>
            <person name="Murphy C."/>
            <person name="Pearson M."/>
            <person name="Poon T.W."/>
            <person name="Priest M."/>
            <person name="Roberts A."/>
            <person name="Saif S."/>
            <person name="Shea T."/>
            <person name="Sykes S."/>
            <person name="Wortman J."/>
            <person name="Nusbaum C."/>
            <person name="Birren B."/>
        </authorList>
    </citation>
    <scope>NUCLEOTIDE SEQUENCE [LARGE SCALE GENOMIC DNA]</scope>
    <source>
        <strain evidence="8">NJM9701</strain>
    </source>
</reference>
<dbReference type="SUPFAM" id="SSF56204">
    <property type="entry name" value="Hect, E3 ligase catalytic domain"/>
    <property type="match status" value="1"/>
</dbReference>
<dbReference type="eggNOG" id="KOG0942">
    <property type="taxonomic scope" value="Eukaryota"/>
</dbReference>
<dbReference type="Gene3D" id="3.90.1750.10">
    <property type="entry name" value="Hect, E3 ligase catalytic domains"/>
    <property type="match status" value="1"/>
</dbReference>
<dbReference type="InterPro" id="IPR000569">
    <property type="entry name" value="HECT_dom"/>
</dbReference>
<dbReference type="SMART" id="SM00119">
    <property type="entry name" value="HECTc"/>
    <property type="match status" value="1"/>
</dbReference>
<evidence type="ECO:0000256" key="3">
    <source>
        <dbReference type="ARBA" id="ARBA00022679"/>
    </source>
</evidence>
<protein>
    <recommendedName>
        <fullName evidence="2">HECT-type E3 ubiquitin transferase</fullName>
        <ecNumber evidence="2">2.3.2.26</ecNumber>
    </recommendedName>
</protein>
<dbReference type="EMBL" id="KI913954">
    <property type="protein sequence ID" value="ETW07895.1"/>
    <property type="molecule type" value="Genomic_DNA"/>
</dbReference>
<accession>A0A024UP21</accession>